<sequence>MQRTIWKYTQLLFLALLFACQPSDQSSNVDVNAYYSPNEDLGVLFHDVQMAQIFSDSKTFVDSDPLRPAGEIVAEYMEKKDQPGFSLGEFVSANFRKPKPRGADYVPDTTKTFAEILTEKWDYLTRSPDEKSYSSLIPLPYKYVVPGGRFGEIYYWDSYFTMLGLQVSGREDLMENMLDNFAYLIDSIGFIPNGNRTYFLSRSQPPFFAAMVNLLADSKGDSAVVKYLPALEKEYAFWMDGKETLNQGNLAYRRVVMVDNGLIMNRYFDDRPEPRPESYREDVELAEGLSENQKVELYTNLRAACESGWDFSTRWFAIAGDFKTIVTTEILPVDLNSLMYNLESTISRLKAFAGDEDGAQQFDQLASDRKSLILQYFWNDEKNYFVDYHWPSAAQRNFITPAGMYPLYFGLADESQAQKVEGAVRRNLLKPGGITTTNIISGQQWDAPNGWAPLQWMTIYGFRRYGNDLLADQISERWLNLNSRVFDKTGKMMEKYNVLDLSLDAGGGEYPTQDGFGWSNGVVLRLLHDERIDNNR</sequence>
<dbReference type="PROSITE" id="PS00927">
    <property type="entry name" value="TREHALASE_1"/>
    <property type="match status" value="1"/>
</dbReference>
<protein>
    <submittedName>
        <fullName evidence="4">Alpha,alpha-trehalase TreF</fullName>
    </submittedName>
</protein>
<keyword evidence="1" id="KW-0378">Hydrolase</keyword>
<dbReference type="EMBL" id="CP136051">
    <property type="protein sequence ID" value="WOK09342.1"/>
    <property type="molecule type" value="Genomic_DNA"/>
</dbReference>
<dbReference type="PROSITE" id="PS00928">
    <property type="entry name" value="TREHALASE_2"/>
    <property type="match status" value="1"/>
</dbReference>
<organism evidence="4 5">
    <name type="scientific">Imperialibacter roseus</name>
    <dbReference type="NCBI Taxonomy" id="1324217"/>
    <lineage>
        <taxon>Bacteria</taxon>
        <taxon>Pseudomonadati</taxon>
        <taxon>Bacteroidota</taxon>
        <taxon>Cytophagia</taxon>
        <taxon>Cytophagales</taxon>
        <taxon>Flammeovirgaceae</taxon>
        <taxon>Imperialibacter</taxon>
    </lineage>
</organism>
<dbReference type="PANTHER" id="PTHR23403">
    <property type="entry name" value="TREHALASE"/>
    <property type="match status" value="1"/>
</dbReference>
<dbReference type="InterPro" id="IPR001661">
    <property type="entry name" value="Glyco_hydro_37"/>
</dbReference>
<dbReference type="Proteomes" id="UP001302349">
    <property type="component" value="Chromosome"/>
</dbReference>
<name>A0ABZ0IXU5_9BACT</name>
<dbReference type="InterPro" id="IPR012341">
    <property type="entry name" value="6hp_glycosidase-like_sf"/>
</dbReference>
<accession>A0ABZ0IXU5</accession>
<evidence type="ECO:0000256" key="3">
    <source>
        <dbReference type="SAM" id="SignalP"/>
    </source>
</evidence>
<evidence type="ECO:0000313" key="4">
    <source>
        <dbReference type="EMBL" id="WOK09342.1"/>
    </source>
</evidence>
<dbReference type="SUPFAM" id="SSF48208">
    <property type="entry name" value="Six-hairpin glycosidases"/>
    <property type="match status" value="1"/>
</dbReference>
<proteinExistence type="predicted"/>
<feature type="chain" id="PRO_5045191087" evidence="3">
    <location>
        <begin position="27"/>
        <end position="536"/>
    </location>
</feature>
<evidence type="ECO:0000256" key="2">
    <source>
        <dbReference type="ARBA" id="ARBA00023295"/>
    </source>
</evidence>
<dbReference type="PRINTS" id="PR00744">
    <property type="entry name" value="GLHYDRLASE37"/>
</dbReference>
<feature type="signal peptide" evidence="3">
    <location>
        <begin position="1"/>
        <end position="26"/>
    </location>
</feature>
<dbReference type="InterPro" id="IPR008928">
    <property type="entry name" value="6-hairpin_glycosidase_sf"/>
</dbReference>
<dbReference type="Pfam" id="PF01204">
    <property type="entry name" value="Trehalase"/>
    <property type="match status" value="1"/>
</dbReference>
<evidence type="ECO:0000256" key="1">
    <source>
        <dbReference type="ARBA" id="ARBA00022801"/>
    </source>
</evidence>
<keyword evidence="2" id="KW-0326">Glycosidase</keyword>
<gene>
    <name evidence="4" type="primary">treF</name>
    <name evidence="4" type="ORF">RT717_11900</name>
</gene>
<keyword evidence="3" id="KW-0732">Signal</keyword>
<reference evidence="4 5" key="1">
    <citation type="journal article" date="2023" name="Microbiol. Resour. Announc.">
        <title>Complete Genome Sequence of Imperialibacter roseus strain P4T.</title>
        <authorList>
            <person name="Tizabi D.R."/>
            <person name="Bachvaroff T."/>
            <person name="Hill R.T."/>
        </authorList>
    </citation>
    <scope>NUCLEOTIDE SEQUENCE [LARGE SCALE GENOMIC DNA]</scope>
    <source>
        <strain evidence="4 5">P4T</strain>
    </source>
</reference>
<dbReference type="InterPro" id="IPR018232">
    <property type="entry name" value="Glyco_hydro_37_CS"/>
</dbReference>
<dbReference type="NCBIfam" id="NF009773">
    <property type="entry name" value="PRK13270.1"/>
    <property type="match status" value="1"/>
</dbReference>
<dbReference type="NCBIfam" id="NF009774">
    <property type="entry name" value="PRK13271.1"/>
    <property type="match status" value="1"/>
</dbReference>
<evidence type="ECO:0000313" key="5">
    <source>
        <dbReference type="Proteomes" id="UP001302349"/>
    </source>
</evidence>
<dbReference type="PANTHER" id="PTHR23403:SF1">
    <property type="entry name" value="TREHALASE"/>
    <property type="match status" value="1"/>
</dbReference>
<keyword evidence="5" id="KW-1185">Reference proteome</keyword>
<dbReference type="RefSeq" id="WP_317491962.1">
    <property type="nucleotide sequence ID" value="NZ_CP136051.1"/>
</dbReference>
<dbReference type="Gene3D" id="1.50.10.10">
    <property type="match status" value="1"/>
</dbReference>
<dbReference type="PROSITE" id="PS51257">
    <property type="entry name" value="PROKAR_LIPOPROTEIN"/>
    <property type="match status" value="1"/>
</dbReference>